<protein>
    <submittedName>
        <fullName evidence="1">Uncharacterized protein</fullName>
    </submittedName>
</protein>
<evidence type="ECO:0000313" key="1">
    <source>
        <dbReference type="EMBL" id="GES94876.1"/>
    </source>
</evidence>
<dbReference type="Proteomes" id="UP000615446">
    <property type="component" value="Unassembled WGS sequence"/>
</dbReference>
<comment type="caution">
    <text evidence="1">The sequence shown here is derived from an EMBL/GenBank/DDBJ whole genome shotgun (WGS) entry which is preliminary data.</text>
</comment>
<name>A0A8H3LZH8_9GLOM</name>
<organism evidence="1 2">
    <name type="scientific">Rhizophagus clarus</name>
    <dbReference type="NCBI Taxonomy" id="94130"/>
    <lineage>
        <taxon>Eukaryota</taxon>
        <taxon>Fungi</taxon>
        <taxon>Fungi incertae sedis</taxon>
        <taxon>Mucoromycota</taxon>
        <taxon>Glomeromycotina</taxon>
        <taxon>Glomeromycetes</taxon>
        <taxon>Glomerales</taxon>
        <taxon>Glomeraceae</taxon>
        <taxon>Rhizophagus</taxon>
    </lineage>
</organism>
<reference evidence="1" key="1">
    <citation type="submission" date="2019-10" db="EMBL/GenBank/DDBJ databases">
        <title>Conservation and host-specific expression of non-tandemly repeated heterogenous ribosome RNA gene in arbuscular mycorrhizal fungi.</title>
        <authorList>
            <person name="Maeda T."/>
            <person name="Kobayashi Y."/>
            <person name="Nakagawa T."/>
            <person name="Ezawa T."/>
            <person name="Yamaguchi K."/>
            <person name="Bino T."/>
            <person name="Nishimoto Y."/>
            <person name="Shigenobu S."/>
            <person name="Kawaguchi M."/>
        </authorList>
    </citation>
    <scope>NUCLEOTIDE SEQUENCE</scope>
    <source>
        <strain evidence="1">HR1</strain>
    </source>
</reference>
<evidence type="ECO:0000313" key="2">
    <source>
        <dbReference type="Proteomes" id="UP000615446"/>
    </source>
</evidence>
<dbReference type="AlphaFoldDB" id="A0A8H3LZH8"/>
<dbReference type="EMBL" id="BLAL01000239">
    <property type="protein sequence ID" value="GES94876.1"/>
    <property type="molecule type" value="Genomic_DNA"/>
</dbReference>
<proteinExistence type="predicted"/>
<gene>
    <name evidence="1" type="ORF">RCL2_002157400</name>
</gene>
<accession>A0A8H3LZH8</accession>
<sequence>MEIKDSDICVLNWLPNNKVSVTLPGPPAFCLPALYPNEIDKCFQQGIQLIEDYRFFEAGSSGKNGNVVKCDDCMRETSITTRLTLMIQRIFLLREPRSVWK</sequence>
<dbReference type="OrthoDB" id="2303124at2759"/>